<accession>A0A8H4B098</accession>
<reference evidence="2 3" key="1">
    <citation type="journal article" date="2019" name="Environ. Microbiol.">
        <title>At the nexus of three kingdoms: the genome of the mycorrhizal fungus Gigaspora margarita provides insights into plant, endobacterial and fungal interactions.</title>
        <authorList>
            <person name="Venice F."/>
            <person name="Ghignone S."/>
            <person name="Salvioli di Fossalunga A."/>
            <person name="Amselem J."/>
            <person name="Novero M."/>
            <person name="Xianan X."/>
            <person name="Sedzielewska Toro K."/>
            <person name="Morin E."/>
            <person name="Lipzen A."/>
            <person name="Grigoriev I.V."/>
            <person name="Henrissat B."/>
            <person name="Martin F.M."/>
            <person name="Bonfante P."/>
        </authorList>
    </citation>
    <scope>NUCLEOTIDE SEQUENCE [LARGE SCALE GENOMIC DNA]</scope>
    <source>
        <strain evidence="2 3">BEG34</strain>
    </source>
</reference>
<name>A0A8H4B098_GIGMA</name>
<keyword evidence="1" id="KW-0812">Transmembrane</keyword>
<evidence type="ECO:0000313" key="2">
    <source>
        <dbReference type="EMBL" id="KAF0549290.1"/>
    </source>
</evidence>
<evidence type="ECO:0000256" key="1">
    <source>
        <dbReference type="SAM" id="Phobius"/>
    </source>
</evidence>
<dbReference type="AlphaFoldDB" id="A0A8H4B098"/>
<dbReference type="OrthoDB" id="2395252at2759"/>
<comment type="caution">
    <text evidence="2">The sequence shown here is derived from an EMBL/GenBank/DDBJ whole genome shotgun (WGS) entry which is preliminary data.</text>
</comment>
<feature type="transmembrane region" description="Helical" evidence="1">
    <location>
        <begin position="25"/>
        <end position="53"/>
    </location>
</feature>
<sequence>MWQLLTISSTHHVLRISSNIDNFNLWLLAITVFTSLLEAILFPVLISITWILLFKIKQKINGSEFRLCMDATYGSMLKLIANTFLKRDRLSKGMLIFIFAFFMATVLGKNIPNVVLSKVIGIYNFTEVINSKVILFNNDMNCSYSSCAADFESNFALVSNSSTIRNTMLKNNVQKVYWGQNNGNNTLYAVQAKINTTTCGFGIGTVSSDQLENVTNTHLEKCSNFTGSYSAHIDPERIINLDVWPKTFLLSTMITDRCDIPMNMFITSSNFSSNVNSLANWLINGGCSTYNFGRECSVKMNCEVSISWKQMQLFGDTPDNIVLLDTTFNNSLENLGKLFSQHIPSDELNGKSYGELLIGSVINNMSSVLTRWTNYIKYQGNQSNFNFLDEFDNILSQSLASAVQSFTNNVSVDVDKMIETPALGIWLEFAFFTFALFLLCGIVLFIFRIKNDQLLLPLSVLNTKVLSNAIFKEGDIGVLSNINFEDDGTSTDDLKTSWPFVQVVQDTSEELFPVNLVYLAKTQDLKKITNQKNL</sequence>
<dbReference type="Proteomes" id="UP000439903">
    <property type="component" value="Unassembled WGS sequence"/>
</dbReference>
<protein>
    <submittedName>
        <fullName evidence="2">Uncharacterized protein</fullName>
    </submittedName>
</protein>
<keyword evidence="1" id="KW-0472">Membrane</keyword>
<feature type="transmembrane region" description="Helical" evidence="1">
    <location>
        <begin position="90"/>
        <end position="108"/>
    </location>
</feature>
<feature type="transmembrane region" description="Helical" evidence="1">
    <location>
        <begin position="423"/>
        <end position="447"/>
    </location>
</feature>
<dbReference type="EMBL" id="WTPW01000091">
    <property type="protein sequence ID" value="KAF0549290.1"/>
    <property type="molecule type" value="Genomic_DNA"/>
</dbReference>
<organism evidence="2 3">
    <name type="scientific">Gigaspora margarita</name>
    <dbReference type="NCBI Taxonomy" id="4874"/>
    <lineage>
        <taxon>Eukaryota</taxon>
        <taxon>Fungi</taxon>
        <taxon>Fungi incertae sedis</taxon>
        <taxon>Mucoromycota</taxon>
        <taxon>Glomeromycotina</taxon>
        <taxon>Glomeromycetes</taxon>
        <taxon>Diversisporales</taxon>
        <taxon>Gigasporaceae</taxon>
        <taxon>Gigaspora</taxon>
    </lineage>
</organism>
<keyword evidence="3" id="KW-1185">Reference proteome</keyword>
<keyword evidence="1" id="KW-1133">Transmembrane helix</keyword>
<evidence type="ECO:0000313" key="3">
    <source>
        <dbReference type="Proteomes" id="UP000439903"/>
    </source>
</evidence>
<proteinExistence type="predicted"/>
<gene>
    <name evidence="2" type="ORF">F8M41_025352</name>
</gene>